<evidence type="ECO:0000256" key="1">
    <source>
        <dbReference type="SAM" id="MobiDB-lite"/>
    </source>
</evidence>
<sequence length="458" mass="51013">MSDHGDQPAEVPSTAKGNSSGGKRKFSARLLIPSDGDSHSSLSSSSSSASSVSLRLKGFISPSSTKEFELPTDQESVTTLEFIGFTQATAQEIYQRWESRPDPELYPYSFLEHATGQFENRNQGDMSHGDFMTTVGLKNEFQDAILDPRFVSIFGTETLKFWIKDTLASRYHTIAYLQRRSRNMTLRGDGGKGHKKKSSRPSLPTDLSVFEGGQGGPSNMPAQDPNESLSMSAIAKDLNFPENNVRIGAPAAALGDHYVFYKGRVAHTEEDVPFIGPDGSIDLTSIDSPAGGDFNARKLASYWTPEEETAELYRGYAERRDSYAETWIISIQVPKSLMETLRKISLWYSADWKEYVWLCRRKTPQLPSKFDELSNAQVIEGHICCKLSQIIARIMPENVQTTINEDFCLGYKGQNGQMFRSTQRVFIGDDTMVQLSRAVRGKVHIDIHASSALKELNA</sequence>
<feature type="region of interest" description="Disordered" evidence="1">
    <location>
        <begin position="185"/>
        <end position="226"/>
    </location>
</feature>
<evidence type="ECO:0000313" key="3">
    <source>
        <dbReference type="Proteomes" id="UP000283895"/>
    </source>
</evidence>
<proteinExistence type="predicted"/>
<organism evidence="2 3">
    <name type="scientific">Cytospora schulzeri</name>
    <dbReference type="NCBI Taxonomy" id="448051"/>
    <lineage>
        <taxon>Eukaryota</taxon>
        <taxon>Fungi</taxon>
        <taxon>Dikarya</taxon>
        <taxon>Ascomycota</taxon>
        <taxon>Pezizomycotina</taxon>
        <taxon>Sordariomycetes</taxon>
        <taxon>Sordariomycetidae</taxon>
        <taxon>Diaporthales</taxon>
        <taxon>Cytosporaceae</taxon>
        <taxon>Cytospora</taxon>
    </lineage>
</organism>
<reference evidence="2 3" key="1">
    <citation type="submission" date="2015-09" db="EMBL/GenBank/DDBJ databases">
        <title>Host preference determinants of Valsa canker pathogens revealed by comparative genomics.</title>
        <authorList>
            <person name="Yin Z."/>
            <person name="Huang L."/>
        </authorList>
    </citation>
    <scope>NUCLEOTIDE SEQUENCE [LARGE SCALE GENOMIC DNA]</scope>
    <source>
        <strain evidence="2 3">03-1</strain>
    </source>
</reference>
<evidence type="ECO:0000313" key="2">
    <source>
        <dbReference type="EMBL" id="ROW11558.1"/>
    </source>
</evidence>
<keyword evidence="3" id="KW-1185">Reference proteome</keyword>
<dbReference type="OrthoDB" id="5429780at2759"/>
<dbReference type="AlphaFoldDB" id="A0A423X6F9"/>
<accession>A0A423X6F9</accession>
<feature type="region of interest" description="Disordered" evidence="1">
    <location>
        <begin position="1"/>
        <end position="47"/>
    </location>
</feature>
<dbReference type="EMBL" id="LKEA01000002">
    <property type="protein sequence ID" value="ROW11558.1"/>
    <property type="molecule type" value="Genomic_DNA"/>
</dbReference>
<gene>
    <name evidence="2" type="ORF">VMCG_01474</name>
</gene>
<dbReference type="Proteomes" id="UP000283895">
    <property type="component" value="Unassembled WGS sequence"/>
</dbReference>
<protein>
    <submittedName>
        <fullName evidence="2">Uncharacterized protein</fullName>
    </submittedName>
</protein>
<comment type="caution">
    <text evidence="2">The sequence shown here is derived from an EMBL/GenBank/DDBJ whole genome shotgun (WGS) entry which is preliminary data.</text>
</comment>
<name>A0A423X6F9_9PEZI</name>
<dbReference type="STRING" id="356882.A0A423X6F9"/>